<protein>
    <submittedName>
        <fullName evidence="1">Uncharacterized protein</fullName>
    </submittedName>
</protein>
<name>A0A1H4M4B9_9NOCA</name>
<reference evidence="2" key="1">
    <citation type="submission" date="2016-10" db="EMBL/GenBank/DDBJ databases">
        <authorList>
            <person name="Varghese N."/>
            <person name="Submissions S."/>
        </authorList>
    </citation>
    <scope>NUCLEOTIDE SEQUENCE [LARGE SCALE GENOMIC DNA]</scope>
    <source>
        <strain evidence="2">DSM 44498</strain>
    </source>
</reference>
<keyword evidence="2" id="KW-1185">Reference proteome</keyword>
<evidence type="ECO:0000313" key="2">
    <source>
        <dbReference type="Proteomes" id="UP000183561"/>
    </source>
</evidence>
<dbReference type="AlphaFoldDB" id="A0A1H4M4B9"/>
<accession>A0A1H4M4B9</accession>
<organism evidence="1 2">
    <name type="scientific">Rhodococcus koreensis</name>
    <dbReference type="NCBI Taxonomy" id="99653"/>
    <lineage>
        <taxon>Bacteria</taxon>
        <taxon>Bacillati</taxon>
        <taxon>Actinomycetota</taxon>
        <taxon>Actinomycetes</taxon>
        <taxon>Mycobacteriales</taxon>
        <taxon>Nocardiaceae</taxon>
        <taxon>Rhodococcus</taxon>
    </lineage>
</organism>
<evidence type="ECO:0000313" key="1">
    <source>
        <dbReference type="EMBL" id="SEB77920.1"/>
    </source>
</evidence>
<dbReference type="EMBL" id="FNSV01000005">
    <property type="protein sequence ID" value="SEB77920.1"/>
    <property type="molecule type" value="Genomic_DNA"/>
</dbReference>
<gene>
    <name evidence="1" type="ORF">SAMN04490239_1627</name>
</gene>
<proteinExistence type="predicted"/>
<dbReference type="Proteomes" id="UP000183561">
    <property type="component" value="Unassembled WGS sequence"/>
</dbReference>
<sequence length="268" mass="29421">MVAFEVRWCAHGGGPAETIMADFGMDAAAFFRQLTEYLENSPPTPLRPDVVERMKGRYAAAPLAGHLTGPEPGLTCRTTRITANRPVYRSVRVATAVTIGRRSWGIVASLRQSRISDYRTRDDLGDLADLVSITDTQLQPALVVTRDAYLRLYPDDETKIRLARWVVINGSSGGSSWVASRMPRLFMASVWPASAARSYQCRAAPRSAMTQPEADRGAIAREFMDEMGFTETSGRSPPLGRGSRFATACPRMEMTATTSPPPRCARMA</sequence>